<dbReference type="Proteomes" id="UP000317421">
    <property type="component" value="Unassembled WGS sequence"/>
</dbReference>
<dbReference type="GO" id="GO:0004803">
    <property type="term" value="F:transposase activity"/>
    <property type="evidence" value="ECO:0007669"/>
    <property type="project" value="InterPro"/>
</dbReference>
<dbReference type="NCBIfam" id="NF033542">
    <property type="entry name" value="transpos_IS110"/>
    <property type="match status" value="1"/>
</dbReference>
<comment type="caution">
    <text evidence="4">The sequence shown here is derived from an EMBL/GenBank/DDBJ whole genome shotgun (WGS) entry which is preliminary data.</text>
</comment>
<organism evidence="4 5">
    <name type="scientific">Botrimarina colliarenosi</name>
    <dbReference type="NCBI Taxonomy" id="2528001"/>
    <lineage>
        <taxon>Bacteria</taxon>
        <taxon>Pseudomonadati</taxon>
        <taxon>Planctomycetota</taxon>
        <taxon>Planctomycetia</taxon>
        <taxon>Pirellulales</taxon>
        <taxon>Lacipirellulaceae</taxon>
        <taxon>Botrimarina</taxon>
    </lineage>
</organism>
<reference evidence="4 5" key="1">
    <citation type="submission" date="2019-02" db="EMBL/GenBank/DDBJ databases">
        <title>Deep-cultivation of Planctomycetes and their phenomic and genomic characterization uncovers novel biology.</title>
        <authorList>
            <person name="Wiegand S."/>
            <person name="Jogler M."/>
            <person name="Boedeker C."/>
            <person name="Pinto D."/>
            <person name="Vollmers J."/>
            <person name="Rivas-Marin E."/>
            <person name="Kohn T."/>
            <person name="Peeters S.H."/>
            <person name="Heuer A."/>
            <person name="Rast P."/>
            <person name="Oberbeckmann S."/>
            <person name="Bunk B."/>
            <person name="Jeske O."/>
            <person name="Meyerdierks A."/>
            <person name="Storesund J.E."/>
            <person name="Kallscheuer N."/>
            <person name="Luecker S."/>
            <person name="Lage O.M."/>
            <person name="Pohl T."/>
            <person name="Merkel B.J."/>
            <person name="Hornburger P."/>
            <person name="Mueller R.-W."/>
            <person name="Bruemmer F."/>
            <person name="Labrenz M."/>
            <person name="Spormann A.M."/>
            <person name="Op Den Camp H."/>
            <person name="Overmann J."/>
            <person name="Amann R."/>
            <person name="Jetten M.S.M."/>
            <person name="Mascher T."/>
            <person name="Medema M.H."/>
            <person name="Devos D.P."/>
            <person name="Kaster A.-K."/>
            <person name="Ovreas L."/>
            <person name="Rohde M."/>
            <person name="Galperin M.Y."/>
            <person name="Jogler C."/>
        </authorList>
    </citation>
    <scope>NUCLEOTIDE SEQUENCE [LARGE SCALE GENOMIC DNA]</scope>
    <source>
        <strain evidence="4 5">Pla108</strain>
    </source>
</reference>
<evidence type="ECO:0000256" key="1">
    <source>
        <dbReference type="SAM" id="Coils"/>
    </source>
</evidence>
<keyword evidence="5" id="KW-1185">Reference proteome</keyword>
<feature type="coiled-coil region" evidence="1">
    <location>
        <begin position="177"/>
        <end position="211"/>
    </location>
</feature>
<dbReference type="InterPro" id="IPR047650">
    <property type="entry name" value="Transpos_IS110"/>
</dbReference>
<protein>
    <submittedName>
        <fullName evidence="4">Transposase IS116/IS110/IS902 family protein</fullName>
    </submittedName>
</protein>
<evidence type="ECO:0000313" key="5">
    <source>
        <dbReference type="Proteomes" id="UP000317421"/>
    </source>
</evidence>
<gene>
    <name evidence="4" type="ORF">Pla108_20450</name>
</gene>
<dbReference type="PANTHER" id="PTHR33055:SF13">
    <property type="entry name" value="TRANSPOSASE"/>
    <property type="match status" value="1"/>
</dbReference>
<name>A0A5C6AFQ1_9BACT</name>
<dbReference type="GO" id="GO:0003677">
    <property type="term" value="F:DNA binding"/>
    <property type="evidence" value="ECO:0007669"/>
    <property type="project" value="InterPro"/>
</dbReference>
<dbReference type="GO" id="GO:0006313">
    <property type="term" value="P:DNA transposition"/>
    <property type="evidence" value="ECO:0007669"/>
    <property type="project" value="InterPro"/>
</dbReference>
<feature type="domain" description="Transposase IS116/IS110/IS902 C-terminal" evidence="3">
    <location>
        <begin position="214"/>
        <end position="298"/>
    </location>
</feature>
<dbReference type="InterPro" id="IPR002525">
    <property type="entry name" value="Transp_IS110-like_N"/>
</dbReference>
<evidence type="ECO:0000313" key="4">
    <source>
        <dbReference type="EMBL" id="TWT97891.1"/>
    </source>
</evidence>
<accession>A0A5C6AFQ1</accession>
<dbReference type="PANTHER" id="PTHR33055">
    <property type="entry name" value="TRANSPOSASE FOR INSERTION SEQUENCE ELEMENT IS1111A"/>
    <property type="match status" value="1"/>
</dbReference>
<evidence type="ECO:0000259" key="3">
    <source>
        <dbReference type="Pfam" id="PF02371"/>
    </source>
</evidence>
<proteinExistence type="predicted"/>
<dbReference type="RefSeq" id="WP_146444785.1">
    <property type="nucleotide sequence ID" value="NZ_SJPR01000002.1"/>
</dbReference>
<dbReference type="AlphaFoldDB" id="A0A5C6AFQ1"/>
<evidence type="ECO:0000259" key="2">
    <source>
        <dbReference type="Pfam" id="PF01548"/>
    </source>
</evidence>
<dbReference type="Pfam" id="PF02371">
    <property type="entry name" value="Transposase_20"/>
    <property type="match status" value="1"/>
</dbReference>
<dbReference type="Pfam" id="PF01548">
    <property type="entry name" value="DEDD_Tnp_IS110"/>
    <property type="match status" value="1"/>
</dbReference>
<keyword evidence="1" id="KW-0175">Coiled coil</keyword>
<sequence length="338" mass="38846">MNYVGVDLHKKSISVCVVSQSREVLQSRRFWCVEPDRIEAFFGELGPHEVVVEATVGYEWFLRLVEPHAQRAVLAHPGKLRVIAQSTRKSDKLDARVLAEFLALGMIPEAHRPTPRVRDHRSLVRHRQFVQQRITATKSKIRRVLWDYNADRADLFTRLGREFLDEFELSPADRFRIDQLREQLEFLQARLKDANEQLRSFAQEGADWERRARELLRTIPGVGEVTSEVVLAELGDASRFGSTKKAVAYAGLAPGYRESAGKRKELSIEKKGSRLLRWVLVESAWQVVRYDAHWRSRFEQLAKRTGKKKAITAIARRLLTVMVAILHSGEPYQTNPAV</sequence>
<dbReference type="EMBL" id="SJPR01000002">
    <property type="protein sequence ID" value="TWT97891.1"/>
    <property type="molecule type" value="Genomic_DNA"/>
</dbReference>
<dbReference type="InterPro" id="IPR003346">
    <property type="entry name" value="Transposase_20"/>
</dbReference>
<feature type="domain" description="Transposase IS110-like N-terminal" evidence="2">
    <location>
        <begin position="4"/>
        <end position="148"/>
    </location>
</feature>
<dbReference type="OrthoDB" id="273556at2"/>